<keyword evidence="10" id="KW-0325">Glycoprotein</keyword>
<dbReference type="CDD" id="cd00218">
    <property type="entry name" value="GlcAT-I"/>
    <property type="match status" value="1"/>
</dbReference>
<feature type="binding site" evidence="12">
    <location>
        <position position="289"/>
    </location>
    <ligand>
        <name>Mn(2+)</name>
        <dbReference type="ChEBI" id="CHEBI:29035"/>
    </ligand>
</feature>
<evidence type="ECO:0000313" key="15">
    <source>
        <dbReference type="EMBL" id="ONK69073.1"/>
    </source>
</evidence>
<evidence type="ECO:0000256" key="12">
    <source>
        <dbReference type="PIRSR" id="PIRSR605027-3"/>
    </source>
</evidence>
<keyword evidence="9 14" id="KW-0472">Membrane</keyword>
<keyword evidence="11 14" id="KW-0961">Cell wall biogenesis/degradation</keyword>
<reference evidence="16" key="1">
    <citation type="journal article" date="2017" name="Nat. Commun.">
        <title>The asparagus genome sheds light on the origin and evolution of a young Y chromosome.</title>
        <authorList>
            <person name="Harkess A."/>
            <person name="Zhou J."/>
            <person name="Xu C."/>
            <person name="Bowers J.E."/>
            <person name="Van der Hulst R."/>
            <person name="Ayyampalayam S."/>
            <person name="Mercati F."/>
            <person name="Riccardi P."/>
            <person name="McKain M.R."/>
            <person name="Kakrana A."/>
            <person name="Tang H."/>
            <person name="Ray J."/>
            <person name="Groenendijk J."/>
            <person name="Arikit S."/>
            <person name="Mathioni S.M."/>
            <person name="Nakano M."/>
            <person name="Shan H."/>
            <person name="Telgmann-Rauber A."/>
            <person name="Kanno A."/>
            <person name="Yue Z."/>
            <person name="Chen H."/>
            <person name="Li W."/>
            <person name="Chen Y."/>
            <person name="Xu X."/>
            <person name="Zhang Y."/>
            <person name="Luo S."/>
            <person name="Chen H."/>
            <person name="Gao J."/>
            <person name="Mao Z."/>
            <person name="Pires J.C."/>
            <person name="Luo M."/>
            <person name="Kudrna D."/>
            <person name="Wing R.A."/>
            <person name="Meyers B.C."/>
            <person name="Yi K."/>
            <person name="Kong H."/>
            <person name="Lavrijsen P."/>
            <person name="Sunseri F."/>
            <person name="Falavigna A."/>
            <person name="Ye Y."/>
            <person name="Leebens-Mack J.H."/>
            <person name="Chen G."/>
        </authorList>
    </citation>
    <scope>NUCLEOTIDE SEQUENCE [LARGE SCALE GENOMIC DNA]</scope>
    <source>
        <strain evidence="16">cv. DH0086</strain>
    </source>
</reference>
<comment type="similarity">
    <text evidence="2 14">Belongs to the glycosyltransferase 43 family.</text>
</comment>
<evidence type="ECO:0000256" key="13">
    <source>
        <dbReference type="PIRSR" id="PIRSR605027-4"/>
    </source>
</evidence>
<evidence type="ECO:0000256" key="14">
    <source>
        <dbReference type="RuleBase" id="RU363127"/>
    </source>
</evidence>
<dbReference type="GO" id="GO:0010417">
    <property type="term" value="P:glucuronoxylan biosynthetic process"/>
    <property type="evidence" value="ECO:0007669"/>
    <property type="project" value="TreeGrafter"/>
</dbReference>
<evidence type="ECO:0000256" key="8">
    <source>
        <dbReference type="ARBA" id="ARBA00023034"/>
    </source>
</evidence>
<dbReference type="AlphaFoldDB" id="A0A5P1ETS6"/>
<feature type="site" description="Interaction with galactose moiety of substrate glycoprotein" evidence="13">
    <location>
        <position position="324"/>
    </location>
</feature>
<evidence type="ECO:0000256" key="7">
    <source>
        <dbReference type="ARBA" id="ARBA00022989"/>
    </source>
</evidence>
<feature type="transmembrane region" description="Helical" evidence="14">
    <location>
        <begin position="89"/>
        <end position="110"/>
    </location>
</feature>
<evidence type="ECO:0000256" key="1">
    <source>
        <dbReference type="ARBA" id="ARBA00004323"/>
    </source>
</evidence>
<evidence type="ECO:0000256" key="4">
    <source>
        <dbReference type="ARBA" id="ARBA00022679"/>
    </source>
</evidence>
<name>A0A5P1ETS6_ASPOF</name>
<keyword evidence="4 14" id="KW-0808">Transferase</keyword>
<keyword evidence="6 14" id="KW-0735">Signal-anchor</keyword>
<keyword evidence="12" id="KW-0464">Manganese</keyword>
<dbReference type="Pfam" id="PF03360">
    <property type="entry name" value="Glyco_transf_43"/>
    <property type="match status" value="1"/>
</dbReference>
<keyword evidence="12" id="KW-0479">Metal-binding</keyword>
<gene>
    <name evidence="15" type="ORF">A4U43_C05F19010</name>
</gene>
<dbReference type="EC" id="2.4.-.-" evidence="14"/>
<keyword evidence="16" id="KW-1185">Reference proteome</keyword>
<dbReference type="GO" id="GO:0046872">
    <property type="term" value="F:metal ion binding"/>
    <property type="evidence" value="ECO:0007669"/>
    <property type="project" value="UniProtKB-KW"/>
</dbReference>
<evidence type="ECO:0000256" key="5">
    <source>
        <dbReference type="ARBA" id="ARBA00022692"/>
    </source>
</evidence>
<protein>
    <recommendedName>
        <fullName evidence="14">Glycosyltransferases</fullName>
        <ecNumber evidence="14">2.4.-.-</ecNumber>
    </recommendedName>
</protein>
<comment type="function">
    <text evidence="14">Involved in the synthesis of glucuronoxylan hemicellulose in secondary cell walls.</text>
</comment>
<evidence type="ECO:0000256" key="3">
    <source>
        <dbReference type="ARBA" id="ARBA00022676"/>
    </source>
</evidence>
<dbReference type="FunFam" id="3.90.550.10:FF:000064">
    <property type="entry name" value="Glycosyltransferases"/>
    <property type="match status" value="1"/>
</dbReference>
<dbReference type="OMA" id="HTGLHEV"/>
<dbReference type="GO" id="GO:0009834">
    <property type="term" value="P:plant-type secondary cell wall biogenesis"/>
    <property type="evidence" value="ECO:0007669"/>
    <property type="project" value="TreeGrafter"/>
</dbReference>
<keyword evidence="5 14" id="KW-0812">Transmembrane</keyword>
<dbReference type="GO" id="GO:0015018">
    <property type="term" value="F:galactosylgalactosylxylosylprotein 3-beta-glucuronosyltransferase activity"/>
    <property type="evidence" value="ECO:0007669"/>
    <property type="project" value="InterPro"/>
</dbReference>
<keyword evidence="3" id="KW-0328">Glycosyltransferase</keyword>
<evidence type="ECO:0000256" key="11">
    <source>
        <dbReference type="ARBA" id="ARBA00023316"/>
    </source>
</evidence>
<comment type="cofactor">
    <cofactor evidence="12">
        <name>Mn(2+)</name>
        <dbReference type="ChEBI" id="CHEBI:29035"/>
    </cofactor>
</comment>
<proteinExistence type="inferred from homology"/>
<feature type="site" description="Interaction with galactose moiety of substrate glycoprotein" evidence="13">
    <location>
        <position position="426"/>
    </location>
</feature>
<evidence type="ECO:0000256" key="10">
    <source>
        <dbReference type="ARBA" id="ARBA00023180"/>
    </source>
</evidence>
<dbReference type="InterPro" id="IPR029044">
    <property type="entry name" value="Nucleotide-diphossugar_trans"/>
</dbReference>
<evidence type="ECO:0000256" key="6">
    <source>
        <dbReference type="ARBA" id="ARBA00022968"/>
    </source>
</evidence>
<accession>A0A5P1ETS6</accession>
<dbReference type="SUPFAM" id="SSF53448">
    <property type="entry name" value="Nucleotide-diphospho-sugar transferases"/>
    <property type="match status" value="1"/>
</dbReference>
<dbReference type="GO" id="GO:0071555">
    <property type="term" value="P:cell wall organization"/>
    <property type="evidence" value="ECO:0007669"/>
    <property type="project" value="UniProtKB-KW"/>
</dbReference>
<dbReference type="EMBL" id="CM007385">
    <property type="protein sequence ID" value="ONK69073.1"/>
    <property type="molecule type" value="Genomic_DNA"/>
</dbReference>
<comment type="subcellular location">
    <subcellularLocation>
        <location evidence="1 14">Golgi apparatus membrane</location>
        <topology evidence="1 14">Single-pass type II membrane protein</topology>
    </subcellularLocation>
</comment>
<keyword evidence="7 14" id="KW-1133">Transmembrane helix</keyword>
<dbReference type="OrthoDB" id="675023at2759"/>
<dbReference type="Gene3D" id="3.90.550.10">
    <property type="entry name" value="Spore Coat Polysaccharide Biosynthesis Protein SpsA, Chain A"/>
    <property type="match status" value="1"/>
</dbReference>
<keyword evidence="8 14" id="KW-0333">Golgi apparatus</keyword>
<dbReference type="Proteomes" id="UP000243459">
    <property type="component" value="Chromosome 5"/>
</dbReference>
<sequence>MLYATEKMPSFRRTMSPLQRDGGAVQNGETAFDISPPPKLPQNRTYLAIGRLLNSLLNSLDFPGALFSRSYRPAAERSKPKGLHMKRSFFHYCLCFMLGIFVSFTPFFSVDVSKNLASRQHAFSFEDTAVIDNAKQKISSVEKEILFIEKSLSIENGSLEMKTEALDASNVTLSAYATPTSQHAGLVPHQQLIIVTPTYERPFQAYYLNRMAHTLKVVPPPLLWIVVEMSSQSTETAKILREAGVMYRHLVCKENVTSIGNREAHQRNVALSHIEKHQLDGIVHFADDDRMYSVELFGQMRQIRRFGAWPVATLSESKNKVLLEGPVCNGSQVIGWHTNQRSKLSQRFHLDMSGFAFNSTVLWDIKRWHRPTLEPIRQRHSSKEGFQATTFIEQLVEDESQMEGLLSNCSKILVWHLHLEAPELLNPEGWSIQKNLELVVPLT</sequence>
<dbReference type="GO" id="GO:0000139">
    <property type="term" value="C:Golgi membrane"/>
    <property type="evidence" value="ECO:0007669"/>
    <property type="project" value="UniProtKB-SubCell"/>
</dbReference>
<evidence type="ECO:0000313" key="16">
    <source>
        <dbReference type="Proteomes" id="UP000243459"/>
    </source>
</evidence>
<dbReference type="Gramene" id="ONK69073">
    <property type="protein sequence ID" value="ONK69073"/>
    <property type="gene ID" value="A4U43_C05F19010"/>
</dbReference>
<organism evidence="15 16">
    <name type="scientific">Asparagus officinalis</name>
    <name type="common">Garden asparagus</name>
    <dbReference type="NCBI Taxonomy" id="4686"/>
    <lineage>
        <taxon>Eukaryota</taxon>
        <taxon>Viridiplantae</taxon>
        <taxon>Streptophyta</taxon>
        <taxon>Embryophyta</taxon>
        <taxon>Tracheophyta</taxon>
        <taxon>Spermatophyta</taxon>
        <taxon>Magnoliopsida</taxon>
        <taxon>Liliopsida</taxon>
        <taxon>Asparagales</taxon>
        <taxon>Asparagaceae</taxon>
        <taxon>Asparagoideae</taxon>
        <taxon>Asparagus</taxon>
    </lineage>
</organism>
<dbReference type="GO" id="GO:0042285">
    <property type="term" value="F:xylosyltransferase activity"/>
    <property type="evidence" value="ECO:0007669"/>
    <property type="project" value="TreeGrafter"/>
</dbReference>
<evidence type="ECO:0000256" key="9">
    <source>
        <dbReference type="ARBA" id="ARBA00023136"/>
    </source>
</evidence>
<dbReference type="InterPro" id="IPR005027">
    <property type="entry name" value="Glyco_trans_43"/>
</dbReference>
<evidence type="ECO:0000256" key="2">
    <source>
        <dbReference type="ARBA" id="ARBA00007706"/>
    </source>
</evidence>
<dbReference type="PANTHER" id="PTHR10896:SF20">
    <property type="entry name" value="BETA-1,4-XYLOSYLTRANSFERASE IRX9L-RELATED"/>
    <property type="match status" value="1"/>
</dbReference>
<dbReference type="PANTHER" id="PTHR10896">
    <property type="entry name" value="GALACTOSYLGALACTOSYLXYLOSYLPROTEIN 3-BETA-GLUCURONOSYLTRANSFERASE BETA-1,3-GLUCURONYLTRANSFERASE"/>
    <property type="match status" value="1"/>
</dbReference>